<evidence type="ECO:0000259" key="9">
    <source>
        <dbReference type="Pfam" id="PF07715"/>
    </source>
</evidence>
<keyword evidence="4 7" id="KW-0812">Transmembrane</keyword>
<dbReference type="RefSeq" id="WP_108633142.1">
    <property type="nucleotide sequence ID" value="NZ_QCXX01000002.1"/>
</dbReference>
<dbReference type="Pfam" id="PF07715">
    <property type="entry name" value="Plug"/>
    <property type="match status" value="1"/>
</dbReference>
<dbReference type="InterPro" id="IPR023996">
    <property type="entry name" value="TonB-dep_OMP_SusC/RagA"/>
</dbReference>
<evidence type="ECO:0000313" key="11">
    <source>
        <dbReference type="Proteomes" id="UP000250831"/>
    </source>
</evidence>
<dbReference type="InterPro" id="IPR037066">
    <property type="entry name" value="Plug_dom_sf"/>
</dbReference>
<dbReference type="GO" id="GO:0009279">
    <property type="term" value="C:cell outer membrane"/>
    <property type="evidence" value="ECO:0007669"/>
    <property type="project" value="UniProtKB-SubCell"/>
</dbReference>
<evidence type="ECO:0000256" key="6">
    <source>
        <dbReference type="ARBA" id="ARBA00023237"/>
    </source>
</evidence>
<keyword evidence="6 7" id="KW-0998">Cell outer membrane</keyword>
<keyword evidence="10" id="KW-0675">Receptor</keyword>
<dbReference type="SUPFAM" id="SSF56935">
    <property type="entry name" value="Porins"/>
    <property type="match status" value="1"/>
</dbReference>
<reference evidence="10 11" key="1">
    <citation type="submission" date="2018-04" db="EMBL/GenBank/DDBJ databases">
        <title>Sphingobacterium sp. M46 Genome.</title>
        <authorList>
            <person name="Cheng J."/>
            <person name="Li Y."/>
        </authorList>
    </citation>
    <scope>NUCLEOTIDE SEQUENCE [LARGE SCALE GENOMIC DNA]</scope>
    <source>
        <strain evidence="10 11">M46</strain>
    </source>
</reference>
<dbReference type="InterPro" id="IPR036942">
    <property type="entry name" value="Beta-barrel_TonB_sf"/>
</dbReference>
<dbReference type="Gene3D" id="2.40.170.20">
    <property type="entry name" value="TonB-dependent receptor, beta-barrel domain"/>
    <property type="match status" value="1"/>
</dbReference>
<organism evidence="10 11">
    <name type="scientific">Sphingobacterium athyrii</name>
    <dbReference type="NCBI Taxonomy" id="2152717"/>
    <lineage>
        <taxon>Bacteria</taxon>
        <taxon>Pseudomonadati</taxon>
        <taxon>Bacteroidota</taxon>
        <taxon>Sphingobacteriia</taxon>
        <taxon>Sphingobacteriales</taxon>
        <taxon>Sphingobacteriaceae</taxon>
        <taxon>Sphingobacterium</taxon>
    </lineage>
</organism>
<evidence type="ECO:0000256" key="1">
    <source>
        <dbReference type="ARBA" id="ARBA00004571"/>
    </source>
</evidence>
<dbReference type="Gene3D" id="2.170.130.10">
    <property type="entry name" value="TonB-dependent receptor, plug domain"/>
    <property type="match status" value="1"/>
</dbReference>
<keyword evidence="5 7" id="KW-0472">Membrane</keyword>
<feature type="signal peptide" evidence="8">
    <location>
        <begin position="1"/>
        <end position="25"/>
    </location>
</feature>
<evidence type="ECO:0000256" key="2">
    <source>
        <dbReference type="ARBA" id="ARBA00022448"/>
    </source>
</evidence>
<dbReference type="NCBIfam" id="TIGR04057">
    <property type="entry name" value="SusC_RagA_signa"/>
    <property type="match status" value="1"/>
</dbReference>
<dbReference type="InterPro" id="IPR023997">
    <property type="entry name" value="TonB-dep_OMP_SusC/RagA_CS"/>
</dbReference>
<protein>
    <submittedName>
        <fullName evidence="10">TonB-dependent receptor</fullName>
    </submittedName>
</protein>
<keyword evidence="2 7" id="KW-0813">Transport</keyword>
<feature type="chain" id="PRO_5016802100" evidence="8">
    <location>
        <begin position="26"/>
        <end position="1022"/>
    </location>
</feature>
<dbReference type="InterPro" id="IPR039426">
    <property type="entry name" value="TonB-dep_rcpt-like"/>
</dbReference>
<dbReference type="InterPro" id="IPR012910">
    <property type="entry name" value="Plug_dom"/>
</dbReference>
<name>A0A363NVH2_9SPHI</name>
<dbReference type="SUPFAM" id="SSF49464">
    <property type="entry name" value="Carboxypeptidase regulatory domain-like"/>
    <property type="match status" value="1"/>
</dbReference>
<accession>A0A363NVH2</accession>
<dbReference type="Proteomes" id="UP000250831">
    <property type="component" value="Unassembled WGS sequence"/>
</dbReference>
<dbReference type="NCBIfam" id="TIGR04056">
    <property type="entry name" value="OMP_RagA_SusC"/>
    <property type="match status" value="1"/>
</dbReference>
<keyword evidence="3 7" id="KW-1134">Transmembrane beta strand</keyword>
<dbReference type="EMBL" id="QCXX01000002">
    <property type="protein sequence ID" value="PUV24806.1"/>
    <property type="molecule type" value="Genomic_DNA"/>
</dbReference>
<comment type="similarity">
    <text evidence="7">Belongs to the TonB-dependent receptor family.</text>
</comment>
<sequence>MAKLTNISCLLLCATCGASPLFSVAQQAITYDGLVKDKQLNVGLAGATIRTSSGKYTSTDNEGKFKLLASPGDSLTITSVGYDSYRVALTSTPTLIIPLVKAATQLEETVVIGYGSIKKSSLTASVSKIENKNLDQVPSARPETALQARLPGLNISQTRSTPGAAPVIRIRGIGSISAGNDPLLVVDGFPGASWSNINANDIESIEVLKDASAASIYGSRASGGVIIITTRTGKAGKPVVRANVLAGWSQPILHDDFMSSQEYYETIIKYQNREYFYVGGDTSLPLWGDSRRPAGYQVNPDILNGNDVNWQNAVTKNAPFQSYDLSVTGGTEQTKYYLSAVYKDQQGTLLNTFFKSYGMRASVDTKINERFQIGAMLNPTYQSARTSPLTMDSYNKYPPFVAIQNPDGSYPKARDYWGFNVSSQANPMGILMGTNNQGQTLSALGNIYAVYKILDGLTFKTTLNANMFYNNTDKFQASWASNTGLSSGNAADSRIITLLNENTLNYNRTFAQHHDVSLMAGASYQKATSRNINLLAVNGTFNNNIIETLNNALINPNGSNTLKSVWGMISYFGRANYAYKEKYLLSASIRTDGSSRFGPDNKWGLFPSASAAWRISKENFMLDQDLISDFKLRASLGNSGNMNIGDFAYLGLVTGGLYTVNDQTQNWLAQSSFGNNKLSWEKTNEFDLGIDLSFWTNRLSITADYYRKRTKNLLYQVSIPGTTGFTSSLSNIGEIENKGFEFDLNSKNLIGKLKWNTNFNFSINRNKVINLGGVNERMTSISYGMNWLLRVGEPMFSYYGYKHIGVFQSEEQLNSLPKLTGEKLGNPIYEDINKDGKITADDRSILGNFMPKSYWGMTNTFSYRNFDLSFTLQAVIGSKMYNFENQFYQGSVLGNMRKSLVAGSWWSPQDPGDGHTPALSLSQLSFNANSDLYIEDASFLALRNINFGYTFPTDLSSKMGIKSLRLFTSVNNAFLLTKKGFHAYNPEGYTGGEVGGISSTPGYNVGSEPISRVYTFGLNLSF</sequence>
<evidence type="ECO:0000256" key="5">
    <source>
        <dbReference type="ARBA" id="ARBA00023136"/>
    </source>
</evidence>
<comment type="caution">
    <text evidence="10">The sequence shown here is derived from an EMBL/GenBank/DDBJ whole genome shotgun (WGS) entry which is preliminary data.</text>
</comment>
<gene>
    <name evidence="10" type="ORF">DCO56_07525</name>
</gene>
<proteinExistence type="inferred from homology"/>
<evidence type="ECO:0000313" key="10">
    <source>
        <dbReference type="EMBL" id="PUV24806.1"/>
    </source>
</evidence>
<evidence type="ECO:0000256" key="7">
    <source>
        <dbReference type="PROSITE-ProRule" id="PRU01360"/>
    </source>
</evidence>
<dbReference type="AlphaFoldDB" id="A0A363NVH2"/>
<feature type="domain" description="TonB-dependent receptor plug" evidence="9">
    <location>
        <begin position="119"/>
        <end position="225"/>
    </location>
</feature>
<dbReference type="PROSITE" id="PS52016">
    <property type="entry name" value="TONB_DEPENDENT_REC_3"/>
    <property type="match status" value="1"/>
</dbReference>
<evidence type="ECO:0000256" key="8">
    <source>
        <dbReference type="SAM" id="SignalP"/>
    </source>
</evidence>
<evidence type="ECO:0000256" key="3">
    <source>
        <dbReference type="ARBA" id="ARBA00022452"/>
    </source>
</evidence>
<evidence type="ECO:0000256" key="4">
    <source>
        <dbReference type="ARBA" id="ARBA00022692"/>
    </source>
</evidence>
<keyword evidence="11" id="KW-1185">Reference proteome</keyword>
<comment type="subcellular location">
    <subcellularLocation>
        <location evidence="1 7">Cell outer membrane</location>
        <topology evidence="1 7">Multi-pass membrane protein</topology>
    </subcellularLocation>
</comment>
<keyword evidence="8" id="KW-0732">Signal</keyword>
<dbReference type="InterPro" id="IPR008969">
    <property type="entry name" value="CarboxyPept-like_regulatory"/>
</dbReference>
<dbReference type="OrthoDB" id="9768177at2"/>